<dbReference type="GO" id="GO:0005764">
    <property type="term" value="C:lysosome"/>
    <property type="evidence" value="ECO:0007669"/>
    <property type="project" value="UniProtKB-SubCell"/>
</dbReference>
<comment type="function">
    <text evidence="10">Accessory component of the proton-transporting vacuolar (V)-ATPase protein pump involved in intracellular iron homeostasis. In aerobic conditions, required for intracellular iron homeostasis, thus triggering the activity of Fe(2+) prolyl hydroxylase (PHD) enzymes, and leading to HIF1A hydroxylation and subsequent proteasomal degradation. Necessary for endolysosomal acidification and lysosomal degradation. May be involved in Golgi homeostasis.</text>
</comment>
<evidence type="ECO:0000256" key="13">
    <source>
        <dbReference type="ARBA" id="ARBA00093646"/>
    </source>
</evidence>
<evidence type="ECO:0000256" key="10">
    <source>
        <dbReference type="ARBA" id="ARBA00059225"/>
    </source>
</evidence>
<evidence type="ECO:0000256" key="14">
    <source>
        <dbReference type="SAM" id="Coils"/>
    </source>
</evidence>
<organism evidence="16 17">
    <name type="scientific">Callorhinus ursinus</name>
    <name type="common">Northern fur seal</name>
    <dbReference type="NCBI Taxonomy" id="34884"/>
    <lineage>
        <taxon>Eukaryota</taxon>
        <taxon>Metazoa</taxon>
        <taxon>Chordata</taxon>
        <taxon>Craniata</taxon>
        <taxon>Vertebrata</taxon>
        <taxon>Euteleostomi</taxon>
        <taxon>Mammalia</taxon>
        <taxon>Eutheria</taxon>
        <taxon>Laurasiatheria</taxon>
        <taxon>Carnivora</taxon>
        <taxon>Caniformia</taxon>
        <taxon>Pinnipedia</taxon>
        <taxon>Otariidae</taxon>
        <taxon>Callorhinus</taxon>
    </lineage>
</organism>
<dbReference type="AlphaFoldDB" id="A0A3Q7PLY1"/>
<evidence type="ECO:0000256" key="6">
    <source>
        <dbReference type="ARBA" id="ARBA00023054"/>
    </source>
</evidence>
<keyword evidence="5" id="KW-0256">Endoplasmic reticulum</keyword>
<accession>A0A3Q7PLY1</accession>
<dbReference type="PANTHER" id="PTHR31996:SF2">
    <property type="entry name" value="COILED-COIL DOMAIN-CONTAINING PROTEIN 115"/>
    <property type="match status" value="1"/>
</dbReference>
<comment type="subcellular location">
    <subcellularLocation>
        <location evidence="9">Cytoplasmic vesicle</location>
        <location evidence="9">COPI-coated vesicle</location>
    </subcellularLocation>
    <subcellularLocation>
        <location evidence="3">Endoplasmic reticulum-Golgi intermediate compartment</location>
    </subcellularLocation>
    <subcellularLocation>
        <location evidence="1">Endosome</location>
    </subcellularLocation>
    <subcellularLocation>
        <location evidence="2">Lysosome</location>
    </subcellularLocation>
</comment>
<reference key="1">
    <citation type="submission" date="2019-01" db="UniProtKB">
        <authorList>
            <consortium name="RefSeq"/>
        </authorList>
    </citation>
    <scope>IDENTIFICATION</scope>
</reference>
<evidence type="ECO:0000256" key="5">
    <source>
        <dbReference type="ARBA" id="ARBA00022824"/>
    </source>
</evidence>
<dbReference type="RefSeq" id="XP_025731037.1">
    <property type="nucleotide sequence ID" value="XM_025875252.1"/>
</dbReference>
<gene>
    <name evidence="17" type="primary">CCDC115</name>
</gene>
<protein>
    <recommendedName>
        <fullName evidence="12">Vacuolar ATPase assembly protein VMA22</fullName>
    </recommendedName>
    <alternativeName>
        <fullName evidence="13">Coiled-coil domain-containing protein 115</fullName>
    </alternativeName>
</protein>
<keyword evidence="4" id="KW-0967">Endosome</keyword>
<keyword evidence="7" id="KW-0458">Lysosome</keyword>
<evidence type="ECO:0000256" key="9">
    <source>
        <dbReference type="ARBA" id="ARBA00046287"/>
    </source>
</evidence>
<name>A0A3Q7PLY1_CALUR</name>
<dbReference type="FunFam" id="1.10.287.3240:FF:000005">
    <property type="entry name" value="coiled-coil domain-containing protein 115"/>
    <property type="match status" value="1"/>
</dbReference>
<evidence type="ECO:0000313" key="17">
    <source>
        <dbReference type="RefSeq" id="XP_025731037.1"/>
    </source>
</evidence>
<dbReference type="PANTHER" id="PTHR31996">
    <property type="entry name" value="COILED-COIL DOMAIN-CONTAINING PROTEIN 115"/>
    <property type="match status" value="1"/>
</dbReference>
<keyword evidence="6 14" id="KW-0175">Coiled coil</keyword>
<sequence length="270" mass="29934">MRPLPKATRNHPQLYPVLADRSVASHPWVSTASQFWVAASRALAFRKVGQLGPRLGTPLEGEPIGCHGGMASGDWATCEEAASRPQYRGPMAAPDVRAQVDSLLLQLLRDLEELEAKRAALNTRVEEGWLSLSKARYAMGAKSVGPLQYASRMEPQVCVYTSEAQDGLQKFWVVRASAQTPEEVGPREAALRRRKGLTRTPEPESSPAPRDPLNWFGILVPHSLRHAQASFREGLQLATDMASLQIRIDWGRSQLRELQEKLKQLEPESA</sequence>
<dbReference type="InParanoid" id="A0A3Q7PLY1"/>
<evidence type="ECO:0000256" key="7">
    <source>
        <dbReference type="ARBA" id="ARBA00023228"/>
    </source>
</evidence>
<dbReference type="Gene3D" id="1.10.287.3240">
    <property type="match status" value="1"/>
</dbReference>
<evidence type="ECO:0000313" key="16">
    <source>
        <dbReference type="Proteomes" id="UP000286641"/>
    </source>
</evidence>
<evidence type="ECO:0000256" key="2">
    <source>
        <dbReference type="ARBA" id="ARBA00004371"/>
    </source>
</evidence>
<evidence type="ECO:0000256" key="4">
    <source>
        <dbReference type="ARBA" id="ARBA00022753"/>
    </source>
</evidence>
<dbReference type="GO" id="GO:0030137">
    <property type="term" value="C:COPI-coated vesicle"/>
    <property type="evidence" value="ECO:0007669"/>
    <property type="project" value="UniProtKB-SubCell"/>
</dbReference>
<comment type="subunit">
    <text evidence="11">Accessory component of the multisubunit proton-transporting vacuolar (V)-ATPase protein pump.</text>
</comment>
<proteinExistence type="predicted"/>
<dbReference type="GO" id="GO:0051082">
    <property type="term" value="F:unfolded protein binding"/>
    <property type="evidence" value="ECO:0007669"/>
    <property type="project" value="TreeGrafter"/>
</dbReference>
<evidence type="ECO:0000256" key="3">
    <source>
        <dbReference type="ARBA" id="ARBA00004399"/>
    </source>
</evidence>
<keyword evidence="8" id="KW-0968">Cytoplasmic vesicle</keyword>
<feature type="coiled-coil region" evidence="14">
    <location>
        <begin position="97"/>
        <end position="124"/>
    </location>
</feature>
<evidence type="ECO:0000256" key="15">
    <source>
        <dbReference type="SAM" id="MobiDB-lite"/>
    </source>
</evidence>
<dbReference type="GO" id="GO:0005793">
    <property type="term" value="C:endoplasmic reticulum-Golgi intermediate compartment"/>
    <property type="evidence" value="ECO:0007669"/>
    <property type="project" value="UniProtKB-SubCell"/>
</dbReference>
<evidence type="ECO:0000256" key="8">
    <source>
        <dbReference type="ARBA" id="ARBA00023329"/>
    </source>
</evidence>
<evidence type="ECO:0000256" key="11">
    <source>
        <dbReference type="ARBA" id="ARBA00064380"/>
    </source>
</evidence>
<dbReference type="Proteomes" id="UP000286641">
    <property type="component" value="Unplaced"/>
</dbReference>
<keyword evidence="16" id="KW-1185">Reference proteome</keyword>
<dbReference type="InterPro" id="IPR040357">
    <property type="entry name" value="Vma22/CCDC115"/>
</dbReference>
<reference evidence="17" key="2">
    <citation type="submission" date="2025-08" db="UniProtKB">
        <authorList>
            <consortium name="RefSeq"/>
        </authorList>
    </citation>
    <scope>IDENTIFICATION</scope>
    <source>
        <tissue evidence="17">Blood</tissue>
    </source>
</reference>
<feature type="region of interest" description="Disordered" evidence="15">
    <location>
        <begin position="183"/>
        <end position="212"/>
    </location>
</feature>
<dbReference type="CTD" id="84317"/>
<dbReference type="GO" id="GO:0005768">
    <property type="term" value="C:endosome"/>
    <property type="evidence" value="ECO:0007669"/>
    <property type="project" value="UniProtKB-SubCell"/>
</dbReference>
<evidence type="ECO:0000256" key="1">
    <source>
        <dbReference type="ARBA" id="ARBA00004177"/>
    </source>
</evidence>
<dbReference type="Pfam" id="PF21730">
    <property type="entry name" value="Vma22_CCDC115"/>
    <property type="match status" value="1"/>
</dbReference>
<dbReference type="GO" id="GO:0070072">
    <property type="term" value="P:vacuolar proton-transporting V-type ATPase complex assembly"/>
    <property type="evidence" value="ECO:0007669"/>
    <property type="project" value="InterPro"/>
</dbReference>
<evidence type="ECO:0000256" key="12">
    <source>
        <dbReference type="ARBA" id="ARBA00093634"/>
    </source>
</evidence>